<accession>Q1ARJ9</accession>
<dbReference type="InterPro" id="IPR006015">
    <property type="entry name" value="Universal_stress_UspA"/>
</dbReference>
<dbReference type="PANTHER" id="PTHR46268:SF6">
    <property type="entry name" value="UNIVERSAL STRESS PROTEIN UP12"/>
    <property type="match status" value="1"/>
</dbReference>
<dbReference type="Gene3D" id="3.40.50.620">
    <property type="entry name" value="HUPs"/>
    <property type="match status" value="2"/>
</dbReference>
<sequence length="317" mass="32941">MDPREKTGHEVPEVGMLIARVLVATDGSEGARLAGRAAADIASRTGAELHLVHVWRLVPAHAAYPGVMWTDYSYLSEDEARRLLKREAAGIAESGGRIAGTHLVQDAPAGGILRLCRRLRPDLLVLGSRGLGALGRLALGSVSEAVAHRAGWPVLVVRGGEEAWPPRRVVVGDDGSQAAAAAGELAALIGGLFGAEGVVVRAFRSPPGAGEAGEFEEALYWEGQALEGRAWRIGKVLGSRPVARLVEGDAAAEILRAAAEGGDERRSLVAVGSRGLGAAGRLLLGSVSTKLLRAAGGSVLVCPQRSPFVSRYDEGLA</sequence>
<dbReference type="KEGG" id="rxy:Rxyl_3071"/>
<dbReference type="STRING" id="266117.Rxyl_3071"/>
<keyword evidence="4" id="KW-1185">Reference proteome</keyword>
<dbReference type="CDD" id="cd00293">
    <property type="entry name" value="USP-like"/>
    <property type="match status" value="1"/>
</dbReference>
<dbReference type="OrthoDB" id="5179911at2"/>
<dbReference type="eggNOG" id="COG0589">
    <property type="taxonomic scope" value="Bacteria"/>
</dbReference>
<dbReference type="PhylomeDB" id="Q1ARJ9"/>
<feature type="domain" description="UspA" evidence="2">
    <location>
        <begin position="167"/>
        <end position="303"/>
    </location>
</feature>
<dbReference type="SUPFAM" id="SSF52402">
    <property type="entry name" value="Adenine nucleotide alpha hydrolases-like"/>
    <property type="match status" value="2"/>
</dbReference>
<dbReference type="Proteomes" id="UP000006637">
    <property type="component" value="Chromosome"/>
</dbReference>
<comment type="similarity">
    <text evidence="1">Belongs to the universal stress protein A family.</text>
</comment>
<proteinExistence type="inferred from homology"/>
<dbReference type="Pfam" id="PF00582">
    <property type="entry name" value="Usp"/>
    <property type="match status" value="2"/>
</dbReference>
<dbReference type="InterPro" id="IPR014729">
    <property type="entry name" value="Rossmann-like_a/b/a_fold"/>
</dbReference>
<gene>
    <name evidence="3" type="ordered locus">Rxyl_3071</name>
</gene>
<feature type="domain" description="UspA" evidence="2">
    <location>
        <begin position="20"/>
        <end position="158"/>
    </location>
</feature>
<evidence type="ECO:0000313" key="3">
    <source>
        <dbReference type="EMBL" id="ABG05979.1"/>
    </source>
</evidence>
<dbReference type="PANTHER" id="PTHR46268">
    <property type="entry name" value="STRESS RESPONSE PROTEIN NHAX"/>
    <property type="match status" value="1"/>
</dbReference>
<evidence type="ECO:0000259" key="2">
    <source>
        <dbReference type="Pfam" id="PF00582"/>
    </source>
</evidence>
<protein>
    <submittedName>
        <fullName evidence="3">UspA</fullName>
    </submittedName>
</protein>
<dbReference type="AlphaFoldDB" id="Q1ARJ9"/>
<dbReference type="HOGENOM" id="CLU_049301_2_1_11"/>
<reference evidence="3 4" key="1">
    <citation type="submission" date="2006-06" db="EMBL/GenBank/DDBJ databases">
        <title>Complete sequence of Rubrobacter xylanophilus DSM 9941.</title>
        <authorList>
            <consortium name="US DOE Joint Genome Institute"/>
            <person name="Copeland A."/>
            <person name="Lucas S."/>
            <person name="Lapidus A."/>
            <person name="Barry K."/>
            <person name="Detter J.C."/>
            <person name="Glavina del Rio T."/>
            <person name="Hammon N."/>
            <person name="Israni S."/>
            <person name="Dalin E."/>
            <person name="Tice H."/>
            <person name="Pitluck S."/>
            <person name="Munk A.C."/>
            <person name="Brettin T."/>
            <person name="Bruce D."/>
            <person name="Han C."/>
            <person name="Tapia R."/>
            <person name="Gilna P."/>
            <person name="Schmutz J."/>
            <person name="Larimer F."/>
            <person name="Land M."/>
            <person name="Hauser L."/>
            <person name="Kyrpides N."/>
            <person name="Lykidis A."/>
            <person name="da Costa M.S."/>
            <person name="Rainey F.A."/>
            <person name="Empadinhas N."/>
            <person name="Jolivet E."/>
            <person name="Battista J.R."/>
            <person name="Richardson P."/>
        </authorList>
    </citation>
    <scope>NUCLEOTIDE SEQUENCE [LARGE SCALE GENOMIC DNA]</scope>
    <source>
        <strain evidence="4">DSM 9941 / NBRC 16129 / PRD-1</strain>
    </source>
</reference>
<evidence type="ECO:0000256" key="1">
    <source>
        <dbReference type="ARBA" id="ARBA00008791"/>
    </source>
</evidence>
<dbReference type="PRINTS" id="PR01438">
    <property type="entry name" value="UNVRSLSTRESS"/>
</dbReference>
<name>Q1ARJ9_RUBXD</name>
<dbReference type="EMBL" id="CP000386">
    <property type="protein sequence ID" value="ABG05979.1"/>
    <property type="molecule type" value="Genomic_DNA"/>
</dbReference>
<dbReference type="InterPro" id="IPR006016">
    <property type="entry name" value="UspA"/>
</dbReference>
<organism evidence="3 4">
    <name type="scientific">Rubrobacter xylanophilus (strain DSM 9941 / JCM 11954 / NBRC 16129 / PRD-1)</name>
    <dbReference type="NCBI Taxonomy" id="266117"/>
    <lineage>
        <taxon>Bacteria</taxon>
        <taxon>Bacillati</taxon>
        <taxon>Actinomycetota</taxon>
        <taxon>Rubrobacteria</taxon>
        <taxon>Rubrobacterales</taxon>
        <taxon>Rubrobacteraceae</taxon>
        <taxon>Rubrobacter</taxon>
    </lineage>
</organism>
<evidence type="ECO:0000313" key="4">
    <source>
        <dbReference type="Proteomes" id="UP000006637"/>
    </source>
</evidence>